<evidence type="ECO:0000313" key="18">
    <source>
        <dbReference type="Proteomes" id="UP000001520"/>
    </source>
</evidence>
<evidence type="ECO:0000256" key="5">
    <source>
        <dbReference type="ARBA" id="ARBA00022801"/>
    </source>
</evidence>
<feature type="transmembrane region" description="Helical" evidence="14">
    <location>
        <begin position="172"/>
        <end position="192"/>
    </location>
</feature>
<evidence type="ECO:0000256" key="11">
    <source>
        <dbReference type="PIRSR" id="PIRSR627057-1"/>
    </source>
</evidence>
<protein>
    <submittedName>
        <fullName evidence="17">Peptidase, M48 family</fullName>
    </submittedName>
</protein>
<evidence type="ECO:0000256" key="3">
    <source>
        <dbReference type="ARBA" id="ARBA00022692"/>
    </source>
</evidence>
<comment type="cofactor">
    <cofactor evidence="12 13">
        <name>Zn(2+)</name>
        <dbReference type="ChEBI" id="CHEBI:29105"/>
    </cofactor>
    <text evidence="12 13">Binds 1 zinc ion per subunit.</text>
</comment>
<evidence type="ECO:0000256" key="14">
    <source>
        <dbReference type="SAM" id="Phobius"/>
    </source>
</evidence>
<dbReference type="GO" id="GO:0004222">
    <property type="term" value="F:metalloendopeptidase activity"/>
    <property type="evidence" value="ECO:0007669"/>
    <property type="project" value="InterPro"/>
</dbReference>
<dbReference type="Proteomes" id="UP000001520">
    <property type="component" value="Chromosome"/>
</dbReference>
<name>D3P9M2_DEFDS</name>
<feature type="transmembrane region" description="Helical" evidence="14">
    <location>
        <begin position="6"/>
        <end position="22"/>
    </location>
</feature>
<evidence type="ECO:0000259" key="16">
    <source>
        <dbReference type="Pfam" id="PF16491"/>
    </source>
</evidence>
<keyword evidence="8 14" id="KW-1133">Transmembrane helix</keyword>
<dbReference type="Gene3D" id="3.30.2010.10">
    <property type="entry name" value="Metalloproteases ('zincins'), catalytic domain"/>
    <property type="match status" value="1"/>
</dbReference>
<keyword evidence="7 12" id="KW-0862">Zinc</keyword>
<evidence type="ECO:0000256" key="10">
    <source>
        <dbReference type="ARBA" id="ARBA00023136"/>
    </source>
</evidence>
<feature type="binding site" evidence="12">
    <location>
        <position position="352"/>
    </location>
    <ligand>
        <name>Zn(2+)</name>
        <dbReference type="ChEBI" id="CHEBI:29105"/>
        <note>catalytic</note>
    </ligand>
</feature>
<keyword evidence="18" id="KW-1185">Reference proteome</keyword>
<dbReference type="GO" id="GO:0046872">
    <property type="term" value="F:metal ion binding"/>
    <property type="evidence" value="ECO:0007669"/>
    <property type="project" value="UniProtKB-KW"/>
</dbReference>
<dbReference type="CDD" id="cd07343">
    <property type="entry name" value="M48A_Zmpste24p_like"/>
    <property type="match status" value="1"/>
</dbReference>
<evidence type="ECO:0000256" key="7">
    <source>
        <dbReference type="ARBA" id="ARBA00022833"/>
    </source>
</evidence>
<dbReference type="FunFam" id="3.30.2010.10:FF:000002">
    <property type="entry name" value="CAAX prenyl protease"/>
    <property type="match status" value="1"/>
</dbReference>
<evidence type="ECO:0000256" key="2">
    <source>
        <dbReference type="ARBA" id="ARBA00022670"/>
    </source>
</evidence>
<dbReference type="EMBL" id="AP011529">
    <property type="protein sequence ID" value="BAI81412.1"/>
    <property type="molecule type" value="Genomic_DNA"/>
</dbReference>
<dbReference type="InterPro" id="IPR001915">
    <property type="entry name" value="Peptidase_M48"/>
</dbReference>
<feature type="domain" description="Peptidase M48" evidence="15">
    <location>
        <begin position="207"/>
        <end position="409"/>
    </location>
</feature>
<keyword evidence="9 13" id="KW-0482">Metalloprotease</keyword>
<feature type="transmembrane region" description="Helical" evidence="14">
    <location>
        <begin position="289"/>
        <end position="307"/>
    </location>
</feature>
<evidence type="ECO:0000259" key="15">
    <source>
        <dbReference type="Pfam" id="PF01435"/>
    </source>
</evidence>
<keyword evidence="3 14" id="KW-0812">Transmembrane</keyword>
<dbReference type="InterPro" id="IPR032456">
    <property type="entry name" value="Peptidase_M48_N"/>
</dbReference>
<dbReference type="AlphaFoldDB" id="D3P9M2"/>
<evidence type="ECO:0000256" key="6">
    <source>
        <dbReference type="ARBA" id="ARBA00022824"/>
    </source>
</evidence>
<feature type="active site" description="Proton donor" evidence="11">
    <location>
        <position position="356"/>
    </location>
</feature>
<proteinExistence type="inferred from homology"/>
<dbReference type="eggNOG" id="COG0501">
    <property type="taxonomic scope" value="Bacteria"/>
</dbReference>
<dbReference type="GO" id="GO:0071586">
    <property type="term" value="P:CAAX-box protein processing"/>
    <property type="evidence" value="ECO:0007669"/>
    <property type="project" value="InterPro"/>
</dbReference>
<reference evidence="17 18" key="1">
    <citation type="journal article" date="2010" name="DNA Res.">
        <title>Bacterial lifestyle in a deep-sea hydrothermal vent chimney revealed by the genome sequence of the thermophilic bacterium Deferribacter desulfuricans SSM1.</title>
        <authorList>
            <person name="Takaki Y."/>
            <person name="Shimamura S."/>
            <person name="Nakagawa S."/>
            <person name="Fukuhara Y."/>
            <person name="Horikawa H."/>
            <person name="Ankai A."/>
            <person name="Harada T."/>
            <person name="Hosoyama A."/>
            <person name="Oguchi A."/>
            <person name="Fukui S."/>
            <person name="Fujita N."/>
            <person name="Takami H."/>
            <person name="Takai K."/>
        </authorList>
    </citation>
    <scope>NUCLEOTIDE SEQUENCE [LARGE SCALE GENOMIC DNA]</scope>
    <source>
        <strain evidence="18">DSM 14783 / JCM 11476 / NBRC 101012 / SSM1</strain>
    </source>
</reference>
<evidence type="ECO:0000256" key="12">
    <source>
        <dbReference type="PIRSR" id="PIRSR627057-2"/>
    </source>
</evidence>
<feature type="transmembrane region" description="Helical" evidence="14">
    <location>
        <begin position="67"/>
        <end position="86"/>
    </location>
</feature>
<evidence type="ECO:0000256" key="4">
    <source>
        <dbReference type="ARBA" id="ARBA00022723"/>
    </source>
</evidence>
<feature type="active site" evidence="11">
    <location>
        <position position="276"/>
    </location>
</feature>
<dbReference type="HOGENOM" id="CLU_025947_1_0_0"/>
<accession>D3P9M2</accession>
<feature type="binding site" evidence="12">
    <location>
        <position position="279"/>
    </location>
    <ligand>
        <name>Zn(2+)</name>
        <dbReference type="ChEBI" id="CHEBI:29105"/>
        <note>catalytic</note>
    </ligand>
</feature>
<feature type="transmembrane region" description="Helical" evidence="14">
    <location>
        <begin position="144"/>
        <end position="166"/>
    </location>
</feature>
<dbReference type="Pfam" id="PF01435">
    <property type="entry name" value="Peptidase_M48"/>
    <property type="match status" value="1"/>
</dbReference>
<dbReference type="STRING" id="639282.DEFDS_1961"/>
<dbReference type="RefSeq" id="WP_013008657.1">
    <property type="nucleotide sequence ID" value="NC_013939.1"/>
</dbReference>
<keyword evidence="10 14" id="KW-0472">Membrane</keyword>
<sequence>MTLAGYIILLILALLDIAEIILDKININYAKKISKNNQLPSFLNQEDLNKSLEYQSANINLETFKSIIDTLFIIFIFVSGLIQQYANYVLSISSKEFIQALIFLFGIQLVMGFIDLPFALYKQFVIEERFGFNKMNLALFFKDLILSSIISFIIFSIILFAIISFINYFEKSWWIIGSIFVFFFIIIINYLYPTLIAPLFNKFEPITDSELLEKINELSTKSGFDLNKIFKMDASKRSTHGNAYFTGFGRKKRVVLFDTILDKLNSDEIVSVLAHELGHFKHKHIVKNIIISFLIITTSFYITYTLINKDFIYEIFGFQKSLATGFFIISILLSPAKFIISPIFSAISRKFEYQADAYALSLIKQTTSFKNALIKLYKDNLSNPFPHPLYVKIYYSHPPLLDRIKRIDDYGN</sequence>
<evidence type="ECO:0000256" key="1">
    <source>
        <dbReference type="ARBA" id="ARBA00004477"/>
    </source>
</evidence>
<feature type="binding site" evidence="12">
    <location>
        <position position="275"/>
    </location>
    <ligand>
        <name>Zn(2+)</name>
        <dbReference type="ChEBI" id="CHEBI:29105"/>
        <note>catalytic</note>
    </ligand>
</feature>
<dbReference type="InterPro" id="IPR027057">
    <property type="entry name" value="CAXX_Prtase_1"/>
</dbReference>
<dbReference type="PANTHER" id="PTHR10120">
    <property type="entry name" value="CAAX PRENYL PROTEASE 1"/>
    <property type="match status" value="1"/>
</dbReference>
<keyword evidence="2 13" id="KW-0645">Protease</keyword>
<feature type="domain" description="CAAX prenyl protease 1 N-terminal" evidence="16">
    <location>
        <begin position="37"/>
        <end position="202"/>
    </location>
</feature>
<feature type="transmembrane region" description="Helical" evidence="14">
    <location>
        <begin position="322"/>
        <end position="340"/>
    </location>
</feature>
<gene>
    <name evidence="17" type="ordered locus">DEFDS_1961</name>
</gene>
<evidence type="ECO:0000256" key="13">
    <source>
        <dbReference type="RuleBase" id="RU003983"/>
    </source>
</evidence>
<feature type="transmembrane region" description="Helical" evidence="14">
    <location>
        <begin position="98"/>
        <end position="121"/>
    </location>
</feature>
<organism evidence="17 18">
    <name type="scientific">Deferribacter desulfuricans (strain DSM 14783 / JCM 11476 / NBRC 101012 / SSM1)</name>
    <dbReference type="NCBI Taxonomy" id="639282"/>
    <lineage>
        <taxon>Bacteria</taxon>
        <taxon>Pseudomonadati</taxon>
        <taxon>Deferribacterota</taxon>
        <taxon>Deferribacteres</taxon>
        <taxon>Deferribacterales</taxon>
        <taxon>Deferribacteraceae</taxon>
        <taxon>Deferribacter</taxon>
    </lineage>
</organism>
<evidence type="ECO:0000256" key="9">
    <source>
        <dbReference type="ARBA" id="ARBA00023049"/>
    </source>
</evidence>
<keyword evidence="6" id="KW-0256">Endoplasmic reticulum</keyword>
<comment type="subcellular location">
    <subcellularLocation>
        <location evidence="1">Endoplasmic reticulum membrane</location>
        <topology evidence="1">Multi-pass membrane protein</topology>
    </subcellularLocation>
</comment>
<dbReference type="KEGG" id="ddf:DEFDS_1961"/>
<keyword evidence="5 13" id="KW-0378">Hydrolase</keyword>
<dbReference type="Pfam" id="PF16491">
    <property type="entry name" value="Peptidase_M48_N"/>
    <property type="match status" value="1"/>
</dbReference>
<comment type="similarity">
    <text evidence="13">Belongs to the peptidase M48 family.</text>
</comment>
<dbReference type="OrthoDB" id="9781930at2"/>
<evidence type="ECO:0000256" key="8">
    <source>
        <dbReference type="ARBA" id="ARBA00022989"/>
    </source>
</evidence>
<keyword evidence="4 12" id="KW-0479">Metal-binding</keyword>
<evidence type="ECO:0000313" key="17">
    <source>
        <dbReference type="EMBL" id="BAI81412.1"/>
    </source>
</evidence>